<dbReference type="SUPFAM" id="SSF56112">
    <property type="entry name" value="Protein kinase-like (PK-like)"/>
    <property type="match status" value="1"/>
</dbReference>
<keyword evidence="5" id="KW-0067">ATP-binding</keyword>
<evidence type="ECO:0000256" key="4">
    <source>
        <dbReference type="ARBA" id="ARBA00022777"/>
    </source>
</evidence>
<evidence type="ECO:0000256" key="5">
    <source>
        <dbReference type="ARBA" id="ARBA00022840"/>
    </source>
</evidence>
<evidence type="ECO:0000256" key="1">
    <source>
        <dbReference type="ARBA" id="ARBA00022527"/>
    </source>
</evidence>
<feature type="compositionally biased region" description="Polar residues" evidence="8">
    <location>
        <begin position="398"/>
        <end position="425"/>
    </location>
</feature>
<evidence type="ECO:0000259" key="9">
    <source>
        <dbReference type="PROSITE" id="PS50011"/>
    </source>
</evidence>
<evidence type="ECO:0000256" key="7">
    <source>
        <dbReference type="ARBA" id="ARBA00048679"/>
    </source>
</evidence>
<accession>A0AAV8ZFU2</accession>
<evidence type="ECO:0000256" key="2">
    <source>
        <dbReference type="ARBA" id="ARBA00022679"/>
    </source>
</evidence>
<sequence>MLKWKWASLNFTAVLHNFEPFRCSGIILYGMVMGQLPFVNARTDTATSQERRKRLVAQINRGLATPHRRAMAPFSAEFRHIMNRLLIADSSKRMTTKELLGHPWITDKGRKLVRTNPFKILDSHWQAKIITEIGSLLEVDPKSVMSSISQEPLGKVGGMFNVLVHKHQLNQLNGDGVTRTTPSLTQLDIPDAQKNSSRDRTVLRISTARNAQQKKPSLLTLGPRTDYCTPRPIPEEKKVECVQTPKSKTANSKPVKKESSVAKVTRPSTTQTNADKAYQMLDYRTIKSPTLRRKAYSANINTRNAVPCSPTVERSKLVVSSQAKDRSPKEEAVRKCLHHELPLIGRRGISEAINAIRKLPLNNPKQENNRSLEPRIRTANADRPRSKSDHATGGKRPFSSSLNRPTQRSAKPTGPSPVTISQSTTAAREIRKNVNCISAPREKKEVVMKPEQWEKSPFACGDTLARTTPCKQGRTPIIYDPIARSIAGYVANNVPEKLHNVRLFFVCK</sequence>
<evidence type="ECO:0000256" key="8">
    <source>
        <dbReference type="SAM" id="MobiDB-lite"/>
    </source>
</evidence>
<dbReference type="PANTHER" id="PTHR24350">
    <property type="entry name" value="SERINE/THREONINE-PROTEIN KINASE IAL-RELATED"/>
    <property type="match status" value="1"/>
</dbReference>
<dbReference type="Proteomes" id="UP001162162">
    <property type="component" value="Unassembled WGS sequence"/>
</dbReference>
<proteinExistence type="predicted"/>
<keyword evidence="11" id="KW-1185">Reference proteome</keyword>
<dbReference type="GO" id="GO:0004674">
    <property type="term" value="F:protein serine/threonine kinase activity"/>
    <property type="evidence" value="ECO:0007669"/>
    <property type="project" value="UniProtKB-KW"/>
</dbReference>
<reference evidence="10" key="1">
    <citation type="journal article" date="2023" name="Insect Mol. Biol.">
        <title>Genome sequencing provides insights into the evolution of gene families encoding plant cell wall-degrading enzymes in longhorned beetles.</title>
        <authorList>
            <person name="Shin N.R."/>
            <person name="Okamura Y."/>
            <person name="Kirsch R."/>
            <person name="Pauchet Y."/>
        </authorList>
    </citation>
    <scope>NUCLEOTIDE SEQUENCE</scope>
    <source>
        <strain evidence="10">AMC_N1</strain>
    </source>
</reference>
<evidence type="ECO:0000256" key="6">
    <source>
        <dbReference type="ARBA" id="ARBA00047899"/>
    </source>
</evidence>
<dbReference type="InterPro" id="IPR030616">
    <property type="entry name" value="Aur-like"/>
</dbReference>
<keyword evidence="2" id="KW-0808">Transferase</keyword>
<dbReference type="InterPro" id="IPR000719">
    <property type="entry name" value="Prot_kinase_dom"/>
</dbReference>
<dbReference type="Gene3D" id="1.10.510.10">
    <property type="entry name" value="Transferase(Phosphotransferase) domain 1"/>
    <property type="match status" value="1"/>
</dbReference>
<dbReference type="GO" id="GO:0005524">
    <property type="term" value="F:ATP binding"/>
    <property type="evidence" value="ECO:0007669"/>
    <property type="project" value="UniProtKB-KW"/>
</dbReference>
<keyword evidence="3" id="KW-0547">Nucleotide-binding</keyword>
<feature type="region of interest" description="Disordered" evidence="8">
    <location>
        <begin position="240"/>
        <end position="270"/>
    </location>
</feature>
<name>A0AAV8ZFU2_9CUCU</name>
<evidence type="ECO:0000313" key="10">
    <source>
        <dbReference type="EMBL" id="KAJ8963058.1"/>
    </source>
</evidence>
<evidence type="ECO:0000256" key="3">
    <source>
        <dbReference type="ARBA" id="ARBA00022741"/>
    </source>
</evidence>
<dbReference type="AlphaFoldDB" id="A0AAV8ZFU2"/>
<dbReference type="EMBL" id="JAPWTK010000001">
    <property type="protein sequence ID" value="KAJ8963058.1"/>
    <property type="molecule type" value="Genomic_DNA"/>
</dbReference>
<dbReference type="Pfam" id="PF00069">
    <property type="entry name" value="Pkinase"/>
    <property type="match status" value="1"/>
</dbReference>
<dbReference type="PROSITE" id="PS50011">
    <property type="entry name" value="PROTEIN_KINASE_DOM"/>
    <property type="match status" value="1"/>
</dbReference>
<keyword evidence="1" id="KW-0723">Serine/threonine-protein kinase</keyword>
<feature type="domain" description="Protein kinase" evidence="9">
    <location>
        <begin position="1"/>
        <end position="105"/>
    </location>
</feature>
<organism evidence="10 11">
    <name type="scientific">Aromia moschata</name>
    <dbReference type="NCBI Taxonomy" id="1265417"/>
    <lineage>
        <taxon>Eukaryota</taxon>
        <taxon>Metazoa</taxon>
        <taxon>Ecdysozoa</taxon>
        <taxon>Arthropoda</taxon>
        <taxon>Hexapoda</taxon>
        <taxon>Insecta</taxon>
        <taxon>Pterygota</taxon>
        <taxon>Neoptera</taxon>
        <taxon>Endopterygota</taxon>
        <taxon>Coleoptera</taxon>
        <taxon>Polyphaga</taxon>
        <taxon>Cucujiformia</taxon>
        <taxon>Chrysomeloidea</taxon>
        <taxon>Cerambycidae</taxon>
        <taxon>Cerambycinae</taxon>
        <taxon>Callichromatini</taxon>
        <taxon>Aromia</taxon>
    </lineage>
</organism>
<dbReference type="InterPro" id="IPR011009">
    <property type="entry name" value="Kinase-like_dom_sf"/>
</dbReference>
<comment type="catalytic activity">
    <reaction evidence="7">
        <text>L-seryl-[protein] + ATP = O-phospho-L-seryl-[protein] + ADP + H(+)</text>
        <dbReference type="Rhea" id="RHEA:17989"/>
        <dbReference type="Rhea" id="RHEA-COMP:9863"/>
        <dbReference type="Rhea" id="RHEA-COMP:11604"/>
        <dbReference type="ChEBI" id="CHEBI:15378"/>
        <dbReference type="ChEBI" id="CHEBI:29999"/>
        <dbReference type="ChEBI" id="CHEBI:30616"/>
        <dbReference type="ChEBI" id="CHEBI:83421"/>
        <dbReference type="ChEBI" id="CHEBI:456216"/>
        <dbReference type="EC" id="2.7.11.1"/>
    </reaction>
</comment>
<comment type="caution">
    <text evidence="10">The sequence shown here is derived from an EMBL/GenBank/DDBJ whole genome shotgun (WGS) entry which is preliminary data.</text>
</comment>
<keyword evidence="4" id="KW-0418">Kinase</keyword>
<feature type="region of interest" description="Disordered" evidence="8">
    <location>
        <begin position="360"/>
        <end position="425"/>
    </location>
</feature>
<gene>
    <name evidence="10" type="ORF">NQ318_018522</name>
</gene>
<protein>
    <recommendedName>
        <fullName evidence="9">Protein kinase domain-containing protein</fullName>
    </recommendedName>
</protein>
<evidence type="ECO:0000313" key="11">
    <source>
        <dbReference type="Proteomes" id="UP001162162"/>
    </source>
</evidence>
<comment type="catalytic activity">
    <reaction evidence="6">
        <text>L-threonyl-[protein] + ATP = O-phospho-L-threonyl-[protein] + ADP + H(+)</text>
        <dbReference type="Rhea" id="RHEA:46608"/>
        <dbReference type="Rhea" id="RHEA-COMP:11060"/>
        <dbReference type="Rhea" id="RHEA-COMP:11605"/>
        <dbReference type="ChEBI" id="CHEBI:15378"/>
        <dbReference type="ChEBI" id="CHEBI:30013"/>
        <dbReference type="ChEBI" id="CHEBI:30616"/>
        <dbReference type="ChEBI" id="CHEBI:61977"/>
        <dbReference type="ChEBI" id="CHEBI:456216"/>
        <dbReference type="EC" id="2.7.11.1"/>
    </reaction>
</comment>
<feature type="compositionally biased region" description="Basic and acidic residues" evidence="8">
    <location>
        <begin position="367"/>
        <end position="392"/>
    </location>
</feature>